<dbReference type="InterPro" id="IPR013529">
    <property type="entry name" value="Glyco_hydro_42_N"/>
</dbReference>
<dbReference type="Pfam" id="PF18120">
    <property type="entry name" value="DUF5597"/>
    <property type="match status" value="1"/>
</dbReference>
<evidence type="ECO:0000259" key="5">
    <source>
        <dbReference type="Pfam" id="PF18120"/>
    </source>
</evidence>
<dbReference type="GO" id="GO:0004565">
    <property type="term" value="F:beta-galactosidase activity"/>
    <property type="evidence" value="ECO:0007669"/>
    <property type="project" value="InterPro"/>
</dbReference>
<gene>
    <name evidence="6" type="ORF">E2493_17695</name>
</gene>
<sequence length="553" mass="60960">MAGCLASLWRSAAVGVAGALLLAGPAAASGDPTALPRIESRNGKHVLQVDGAPWLMLGAQAHNSSNYPAMLPKVWPVIRRIHANTLEIPVAWEQIEPREGAFDFSWLDTLLREARENDVRLVLLWFATWKNTGPNYAPEWVKTNPRRFPRMTKPDGTAHYVLTPHSRSNLEADKKAFVRLMRYLHDNDPQNTVIMVQPENELGSYGLLRDHAPEARRLFEGQVPAELVRKLGRKPGTWTQVFGEVIGEQAFTTWHMARYVDEIAAAGKAVKALPMYTNASLGNPFDAKAAAYSATGGPQWNMIDVWKAAAPSIDLVAPDIYTRDQKEVVAHLDHYARPDNALMIPEIGNAADYARFLWPALGRGAIGFAPFGMDASGFSNYPLGAKTLDEETLEAFASKYQLFAPIVRSWARIAGSSPTWGVAKGADAADQSTVMGRWRISAQYELWEFGEREWTWIKTDPHPTKGRPLGGMVAAQTGPNEFVIAGSDVRVRFALDTPAAGETGSVLRVEEGSFGPDGRWVMTRVWNGDQTDYGINFTGRPVMLRVTLAAVRN</sequence>
<protein>
    <submittedName>
        <fullName evidence="6">Beta-galactosidase</fullName>
    </submittedName>
</protein>
<organism evidence="6 7">
    <name type="scientific">Sphingomonas parva</name>
    <dbReference type="NCBI Taxonomy" id="2555898"/>
    <lineage>
        <taxon>Bacteria</taxon>
        <taxon>Pseudomonadati</taxon>
        <taxon>Pseudomonadota</taxon>
        <taxon>Alphaproteobacteria</taxon>
        <taxon>Sphingomonadales</taxon>
        <taxon>Sphingomonadaceae</taxon>
        <taxon>Sphingomonas</taxon>
    </lineage>
</organism>
<dbReference type="SUPFAM" id="SSF51445">
    <property type="entry name" value="(Trans)glycosidases"/>
    <property type="match status" value="1"/>
</dbReference>
<feature type="chain" id="PRO_5021206287" evidence="3">
    <location>
        <begin position="29"/>
        <end position="553"/>
    </location>
</feature>
<keyword evidence="7" id="KW-1185">Reference proteome</keyword>
<dbReference type="InterPro" id="IPR017853">
    <property type="entry name" value="GH"/>
</dbReference>
<evidence type="ECO:0000313" key="6">
    <source>
        <dbReference type="EMBL" id="TFI56957.1"/>
    </source>
</evidence>
<reference evidence="6 7" key="1">
    <citation type="submission" date="2019-03" db="EMBL/GenBank/DDBJ databases">
        <title>Genome sequence of Sphingomonas sp. 17J27-24.</title>
        <authorList>
            <person name="Kim M."/>
            <person name="Maeng S."/>
            <person name="Sathiyaraj S."/>
        </authorList>
    </citation>
    <scope>NUCLEOTIDE SEQUENCE [LARGE SCALE GENOMIC DNA]</scope>
    <source>
        <strain evidence="6 7">17J27-24</strain>
    </source>
</reference>
<dbReference type="EMBL" id="SPDV01000045">
    <property type="protein sequence ID" value="TFI56957.1"/>
    <property type="molecule type" value="Genomic_DNA"/>
</dbReference>
<feature type="domain" description="DUF5597" evidence="5">
    <location>
        <begin position="396"/>
        <end position="537"/>
    </location>
</feature>
<evidence type="ECO:0000313" key="7">
    <source>
        <dbReference type="Proteomes" id="UP000298213"/>
    </source>
</evidence>
<accession>A0A4Y8ZNC6</accession>
<proteinExistence type="predicted"/>
<dbReference type="GO" id="GO:0009341">
    <property type="term" value="C:beta-galactosidase complex"/>
    <property type="evidence" value="ECO:0007669"/>
    <property type="project" value="InterPro"/>
</dbReference>
<dbReference type="FunFam" id="3.20.20.80:FF:000135">
    <property type="entry name" value="Beta-galactosidase, putative, bgl35A"/>
    <property type="match status" value="1"/>
</dbReference>
<dbReference type="OrthoDB" id="9800974at2"/>
<dbReference type="Gene3D" id="3.20.20.80">
    <property type="entry name" value="Glycosidases"/>
    <property type="match status" value="1"/>
</dbReference>
<keyword evidence="3" id="KW-0732">Signal</keyword>
<feature type="signal peptide" evidence="3">
    <location>
        <begin position="1"/>
        <end position="28"/>
    </location>
</feature>
<dbReference type="RefSeq" id="WP_135089578.1">
    <property type="nucleotide sequence ID" value="NZ_SPDV01000045.1"/>
</dbReference>
<evidence type="ECO:0000256" key="1">
    <source>
        <dbReference type="ARBA" id="ARBA00022801"/>
    </source>
</evidence>
<evidence type="ECO:0000256" key="3">
    <source>
        <dbReference type="SAM" id="SignalP"/>
    </source>
</evidence>
<name>A0A4Y8ZNC6_9SPHN</name>
<dbReference type="AlphaFoldDB" id="A0A4Y8ZNC6"/>
<dbReference type="InterPro" id="IPR040719">
    <property type="entry name" value="DUF5597"/>
</dbReference>
<feature type="domain" description="Glycoside hydrolase family 42 N-terminal" evidence="4">
    <location>
        <begin position="80"/>
        <end position="220"/>
    </location>
</feature>
<keyword evidence="2" id="KW-0326">Glycosidase</keyword>
<dbReference type="Proteomes" id="UP000298213">
    <property type="component" value="Unassembled WGS sequence"/>
</dbReference>
<evidence type="ECO:0000256" key="2">
    <source>
        <dbReference type="ARBA" id="ARBA00023295"/>
    </source>
</evidence>
<comment type="caution">
    <text evidence="6">The sequence shown here is derived from an EMBL/GenBank/DDBJ whole genome shotgun (WGS) entry which is preliminary data.</text>
</comment>
<dbReference type="Pfam" id="PF02449">
    <property type="entry name" value="Glyco_hydro_42"/>
    <property type="match status" value="1"/>
</dbReference>
<keyword evidence="1" id="KW-0378">Hydrolase</keyword>
<evidence type="ECO:0000259" key="4">
    <source>
        <dbReference type="Pfam" id="PF02449"/>
    </source>
</evidence>
<dbReference type="GO" id="GO:0005975">
    <property type="term" value="P:carbohydrate metabolic process"/>
    <property type="evidence" value="ECO:0007669"/>
    <property type="project" value="InterPro"/>
</dbReference>
<dbReference type="Gene3D" id="2.60.220.20">
    <property type="entry name" value="putative beta-Galactosidase from caulobacter crescentus"/>
    <property type="match status" value="1"/>
</dbReference>